<dbReference type="InterPro" id="IPR036047">
    <property type="entry name" value="F-box-like_dom_sf"/>
</dbReference>
<dbReference type="Proteomes" id="UP000246702">
    <property type="component" value="Unassembled WGS sequence"/>
</dbReference>
<comment type="caution">
    <text evidence="2">The sequence shown here is derived from an EMBL/GenBank/DDBJ whole genome shotgun (WGS) entry which is preliminary data.</text>
</comment>
<evidence type="ECO:0000259" key="1">
    <source>
        <dbReference type="PROSITE" id="PS50181"/>
    </source>
</evidence>
<dbReference type="PROSITE" id="PS50181">
    <property type="entry name" value="FBOX"/>
    <property type="match status" value="1"/>
</dbReference>
<evidence type="ECO:0000313" key="3">
    <source>
        <dbReference type="Proteomes" id="UP000246702"/>
    </source>
</evidence>
<dbReference type="Gene3D" id="1.20.1280.50">
    <property type="match status" value="1"/>
</dbReference>
<dbReference type="EMBL" id="MSFK01000052">
    <property type="protein sequence ID" value="PWY66363.1"/>
    <property type="molecule type" value="Genomic_DNA"/>
</dbReference>
<dbReference type="InterPro" id="IPR001810">
    <property type="entry name" value="F-box_dom"/>
</dbReference>
<dbReference type="RefSeq" id="XP_025461627.1">
    <property type="nucleotide sequence ID" value="XM_025609504.1"/>
</dbReference>
<accession>A0A317UWF9</accession>
<dbReference type="GeneID" id="37111647"/>
<evidence type="ECO:0000313" key="2">
    <source>
        <dbReference type="EMBL" id="PWY66363.1"/>
    </source>
</evidence>
<protein>
    <recommendedName>
        <fullName evidence="1">F-box domain-containing protein</fullName>
    </recommendedName>
</protein>
<dbReference type="SMART" id="SM00256">
    <property type="entry name" value="FBOX"/>
    <property type="match status" value="1"/>
</dbReference>
<dbReference type="CDD" id="cd09917">
    <property type="entry name" value="F-box_SF"/>
    <property type="match status" value="1"/>
</dbReference>
<reference evidence="2 3" key="1">
    <citation type="submission" date="2016-12" db="EMBL/GenBank/DDBJ databases">
        <title>The genomes of Aspergillus section Nigri reveals drivers in fungal speciation.</title>
        <authorList>
            <consortium name="DOE Joint Genome Institute"/>
            <person name="Vesth T.C."/>
            <person name="Nybo J."/>
            <person name="Theobald S."/>
            <person name="Brandl J."/>
            <person name="Frisvad J.C."/>
            <person name="Nielsen K.F."/>
            <person name="Lyhne E.K."/>
            <person name="Kogle M.E."/>
            <person name="Kuo A."/>
            <person name="Riley R."/>
            <person name="Clum A."/>
            <person name="Nolan M."/>
            <person name="Lipzen A."/>
            <person name="Salamov A."/>
            <person name="Henrissat B."/>
            <person name="Wiebenga A."/>
            <person name="De Vries R.P."/>
            <person name="Grigoriev I.V."/>
            <person name="Mortensen U.H."/>
            <person name="Andersen M.R."/>
            <person name="Baker S.E."/>
        </authorList>
    </citation>
    <scope>NUCLEOTIDE SEQUENCE [LARGE SCALE GENOMIC DNA]</scope>
    <source>
        <strain evidence="2 3">CBS 115572</strain>
    </source>
</reference>
<organism evidence="2 3">
    <name type="scientific">Aspergillus sclerotioniger CBS 115572</name>
    <dbReference type="NCBI Taxonomy" id="1450535"/>
    <lineage>
        <taxon>Eukaryota</taxon>
        <taxon>Fungi</taxon>
        <taxon>Dikarya</taxon>
        <taxon>Ascomycota</taxon>
        <taxon>Pezizomycotina</taxon>
        <taxon>Eurotiomycetes</taxon>
        <taxon>Eurotiomycetidae</taxon>
        <taxon>Eurotiales</taxon>
        <taxon>Aspergillaceae</taxon>
        <taxon>Aspergillus</taxon>
        <taxon>Aspergillus subgen. Circumdati</taxon>
    </lineage>
</organism>
<sequence length="266" mass="31868">MHTIPTEILIRIYGDLPVPDVLHLSATCHRLRQVLDEHTPTIYKRLRRQIKCERHARAVLADQGILPLNSPSVTIRHLLQLQRNFRVVEKAIVVFDREVTANIHISNPSFNNKFYGGKPRPLHLTPTERHRFIRSYYQVWSLLLLDRPSREHRLRTTLLKDLYLIYEMCDFWEPFDDEMDFPSLDEKRSELIDQVFDYSRYLYYHIHEQDYMGISGADVELQTRGHAAIWDHCQPDFKRIVCWEWCDPDKKPVREEEVWENTTDEE</sequence>
<gene>
    <name evidence="2" type="ORF">BO94DRAFT_504324</name>
</gene>
<proteinExistence type="predicted"/>
<dbReference type="SUPFAM" id="SSF81383">
    <property type="entry name" value="F-box domain"/>
    <property type="match status" value="1"/>
</dbReference>
<feature type="domain" description="F-box" evidence="1">
    <location>
        <begin position="1"/>
        <end position="46"/>
    </location>
</feature>
<name>A0A317UWF9_9EURO</name>
<dbReference type="AlphaFoldDB" id="A0A317UWF9"/>
<keyword evidence="3" id="KW-1185">Reference proteome</keyword>
<dbReference type="Pfam" id="PF12937">
    <property type="entry name" value="F-box-like"/>
    <property type="match status" value="1"/>
</dbReference>
<dbReference type="OrthoDB" id="5365320at2759"/>